<name>A0A4R8VA46_9MICO</name>
<dbReference type="EMBL" id="SOFI01000003">
    <property type="protein sequence ID" value="TFB80064.1"/>
    <property type="molecule type" value="Genomic_DNA"/>
</dbReference>
<evidence type="ECO:0008006" key="3">
    <source>
        <dbReference type="Google" id="ProtNLM"/>
    </source>
</evidence>
<gene>
    <name evidence="1" type="ORF">E3N84_08415</name>
</gene>
<reference evidence="1 2" key="1">
    <citation type="submission" date="2019-03" db="EMBL/GenBank/DDBJ databases">
        <title>Genomics of glacier-inhabiting Cryobacterium strains.</title>
        <authorList>
            <person name="Liu Q."/>
            <person name="Xin Y.-H."/>
        </authorList>
    </citation>
    <scope>NUCLEOTIDE SEQUENCE [LARGE SCALE GENOMIC DNA]</scope>
    <source>
        <strain evidence="1 2">CGMCC 1.10440</strain>
    </source>
</reference>
<dbReference type="Proteomes" id="UP000298488">
    <property type="component" value="Unassembled WGS sequence"/>
</dbReference>
<dbReference type="InterPro" id="IPR010985">
    <property type="entry name" value="Ribbon_hlx_hlx"/>
</dbReference>
<dbReference type="RefSeq" id="WP_104095932.1">
    <property type="nucleotide sequence ID" value="NZ_JACHBP010000001.1"/>
</dbReference>
<protein>
    <recommendedName>
        <fullName evidence="3">Ribbon-helix-helix protein, copG family</fullName>
    </recommendedName>
</protein>
<comment type="caution">
    <text evidence="1">The sequence shown here is derived from an EMBL/GenBank/DDBJ whole genome shotgun (WGS) entry which is preliminary data.</text>
</comment>
<keyword evidence="2" id="KW-1185">Reference proteome</keyword>
<organism evidence="1 2">
    <name type="scientific">Terrimesophilobacter mesophilus</name>
    <dbReference type="NCBI Taxonomy" id="433647"/>
    <lineage>
        <taxon>Bacteria</taxon>
        <taxon>Bacillati</taxon>
        <taxon>Actinomycetota</taxon>
        <taxon>Actinomycetes</taxon>
        <taxon>Micrococcales</taxon>
        <taxon>Microbacteriaceae</taxon>
        <taxon>Terrimesophilobacter</taxon>
    </lineage>
</organism>
<evidence type="ECO:0000313" key="1">
    <source>
        <dbReference type="EMBL" id="TFB80064.1"/>
    </source>
</evidence>
<dbReference type="SUPFAM" id="SSF47598">
    <property type="entry name" value="Ribbon-helix-helix"/>
    <property type="match status" value="1"/>
</dbReference>
<evidence type="ECO:0000313" key="2">
    <source>
        <dbReference type="Proteomes" id="UP000298488"/>
    </source>
</evidence>
<dbReference type="GO" id="GO:0006355">
    <property type="term" value="P:regulation of DNA-templated transcription"/>
    <property type="evidence" value="ECO:0007669"/>
    <property type="project" value="InterPro"/>
</dbReference>
<dbReference type="AlphaFoldDB" id="A0A4R8VA46"/>
<sequence>MGVTVQVRDLDAGVQERLRKSAEKEGLSLSAFLRRELTELARDLEVRERAGHETTLQTMLGGPLPGLKSLGAQDIVDIIHEGRRDRA</sequence>
<proteinExistence type="predicted"/>
<accession>A0A4R8VA46</accession>
<dbReference type="OrthoDB" id="7107936at2"/>